<gene>
    <name evidence="2" type="ORF">SPHA_48746</name>
</gene>
<evidence type="ECO:0000313" key="2">
    <source>
        <dbReference type="EMBL" id="CAE1291401.1"/>
    </source>
</evidence>
<proteinExistence type="predicted"/>
<evidence type="ECO:0000256" key="1">
    <source>
        <dbReference type="SAM" id="Phobius"/>
    </source>
</evidence>
<feature type="transmembrane region" description="Helical" evidence="1">
    <location>
        <begin position="6"/>
        <end position="31"/>
    </location>
</feature>
<feature type="transmembrane region" description="Helical" evidence="1">
    <location>
        <begin position="62"/>
        <end position="82"/>
    </location>
</feature>
<organism evidence="2 3">
    <name type="scientific">Acanthosepion pharaonis</name>
    <name type="common">Pharaoh cuttlefish</name>
    <name type="synonym">Sepia pharaonis</name>
    <dbReference type="NCBI Taxonomy" id="158019"/>
    <lineage>
        <taxon>Eukaryota</taxon>
        <taxon>Metazoa</taxon>
        <taxon>Spiralia</taxon>
        <taxon>Lophotrochozoa</taxon>
        <taxon>Mollusca</taxon>
        <taxon>Cephalopoda</taxon>
        <taxon>Coleoidea</taxon>
        <taxon>Decapodiformes</taxon>
        <taxon>Sepiida</taxon>
        <taxon>Sepiina</taxon>
        <taxon>Sepiidae</taxon>
        <taxon>Acanthosepion</taxon>
    </lineage>
</organism>
<keyword evidence="1" id="KW-0472">Membrane</keyword>
<feature type="transmembrane region" description="Helical" evidence="1">
    <location>
        <begin position="89"/>
        <end position="107"/>
    </location>
</feature>
<comment type="caution">
    <text evidence="2">The sequence shown here is derived from an EMBL/GenBank/DDBJ whole genome shotgun (WGS) entry which is preliminary data.</text>
</comment>
<name>A0A812D786_ACAPH</name>
<keyword evidence="1" id="KW-0812">Transmembrane</keyword>
<evidence type="ECO:0000313" key="3">
    <source>
        <dbReference type="Proteomes" id="UP000597762"/>
    </source>
</evidence>
<accession>A0A812D786</accession>
<feature type="transmembrane region" description="Helical" evidence="1">
    <location>
        <begin position="127"/>
        <end position="149"/>
    </location>
</feature>
<dbReference type="EMBL" id="CAHIKZ030002733">
    <property type="protein sequence ID" value="CAE1291401.1"/>
    <property type="molecule type" value="Genomic_DNA"/>
</dbReference>
<dbReference type="AlphaFoldDB" id="A0A812D786"/>
<keyword evidence="3" id="KW-1185">Reference proteome</keyword>
<keyword evidence="1" id="KW-1133">Transmembrane helix</keyword>
<protein>
    <submittedName>
        <fullName evidence="2">Uncharacterized protein</fullName>
    </submittedName>
</protein>
<sequence length="150" mass="18068">MLWHFYLSLFISVFFLPFFATHSFTFIYFLTHSVSDPLMVFIFSSSFNLYFTLVLPHFHSCLFFTFSLELFLLLCISISLFSFEANIKLSLLFFICLFFLYYLFYFPHIAIHSLSVNFCLSFSHISFSFHSLLFFLNLHIFFLCIFFFIF</sequence>
<reference evidence="2" key="1">
    <citation type="submission" date="2021-01" db="EMBL/GenBank/DDBJ databases">
        <authorList>
            <person name="Li R."/>
            <person name="Bekaert M."/>
        </authorList>
    </citation>
    <scope>NUCLEOTIDE SEQUENCE</scope>
    <source>
        <strain evidence="2">Farmed</strain>
    </source>
</reference>
<dbReference type="Proteomes" id="UP000597762">
    <property type="component" value="Unassembled WGS sequence"/>
</dbReference>